<accession>A0A6A6HKS9</accession>
<feature type="transmembrane region" description="Helical" evidence="6">
    <location>
        <begin position="201"/>
        <end position="223"/>
    </location>
</feature>
<feature type="transmembrane region" description="Helical" evidence="6">
    <location>
        <begin position="84"/>
        <end position="107"/>
    </location>
</feature>
<dbReference type="OrthoDB" id="5393606at2759"/>
<keyword evidence="3 6" id="KW-1133">Transmembrane helix</keyword>
<dbReference type="PANTHER" id="PTHR33048">
    <property type="entry name" value="PTH11-LIKE INTEGRAL MEMBRANE PROTEIN (AFU_ORTHOLOGUE AFUA_5G11245)"/>
    <property type="match status" value="1"/>
</dbReference>
<sequence>MYSPASLTVTAVMLPLFGVIAVFLRFWVRLHLQPSYVGADDVFIVIGSLLVCGMGALQITSTVLGDLSQDTTVTPQKDYLEQKFNYINVVIEKPAYGAIKLSVLFFYRRVFSIRDRFRLFNNIMLILIAIWAIAFFWSEVFACGTDFAIQWKARETAAAHCTNHGLELLIFAVTDVVGDVLIVIMPFFSIQDLKMTRREKWGVSLVFVLGTLSTAAAAMRLGFVAEAYSIGVSVSTDSTTS</sequence>
<reference evidence="8" key="1">
    <citation type="journal article" date="2020" name="Stud. Mycol.">
        <title>101 Dothideomycetes genomes: a test case for predicting lifestyles and emergence of pathogens.</title>
        <authorList>
            <person name="Haridas S."/>
            <person name="Albert R."/>
            <person name="Binder M."/>
            <person name="Bloem J."/>
            <person name="Labutti K."/>
            <person name="Salamov A."/>
            <person name="Andreopoulos B."/>
            <person name="Baker S."/>
            <person name="Barry K."/>
            <person name="Bills G."/>
            <person name="Bluhm B."/>
            <person name="Cannon C."/>
            <person name="Castanera R."/>
            <person name="Culley D."/>
            <person name="Daum C."/>
            <person name="Ezra D."/>
            <person name="Gonzalez J."/>
            <person name="Henrissat B."/>
            <person name="Kuo A."/>
            <person name="Liang C."/>
            <person name="Lipzen A."/>
            <person name="Lutzoni F."/>
            <person name="Magnuson J."/>
            <person name="Mondo S."/>
            <person name="Nolan M."/>
            <person name="Ohm R."/>
            <person name="Pangilinan J."/>
            <person name="Park H.-J."/>
            <person name="Ramirez L."/>
            <person name="Alfaro M."/>
            <person name="Sun H."/>
            <person name="Tritt A."/>
            <person name="Yoshinaga Y."/>
            <person name="Zwiers L.-H."/>
            <person name="Turgeon B."/>
            <person name="Goodwin S."/>
            <person name="Spatafora J."/>
            <person name="Crous P."/>
            <person name="Grigoriev I."/>
        </authorList>
    </citation>
    <scope>NUCLEOTIDE SEQUENCE</scope>
    <source>
        <strain evidence="8">Tuck. ex Michener</strain>
    </source>
</reference>
<evidence type="ECO:0000313" key="8">
    <source>
        <dbReference type="EMBL" id="KAF2238745.1"/>
    </source>
</evidence>
<dbReference type="InterPro" id="IPR049326">
    <property type="entry name" value="Rhodopsin_dom_fungi"/>
</dbReference>
<dbReference type="Proteomes" id="UP000800092">
    <property type="component" value="Unassembled WGS sequence"/>
</dbReference>
<evidence type="ECO:0000256" key="2">
    <source>
        <dbReference type="ARBA" id="ARBA00022692"/>
    </source>
</evidence>
<gene>
    <name evidence="8" type="ORF">EV356DRAFT_518003</name>
</gene>
<dbReference type="GO" id="GO:0016020">
    <property type="term" value="C:membrane"/>
    <property type="evidence" value="ECO:0007669"/>
    <property type="project" value="UniProtKB-SubCell"/>
</dbReference>
<dbReference type="EMBL" id="ML991775">
    <property type="protein sequence ID" value="KAF2238745.1"/>
    <property type="molecule type" value="Genomic_DNA"/>
</dbReference>
<evidence type="ECO:0000256" key="3">
    <source>
        <dbReference type="ARBA" id="ARBA00022989"/>
    </source>
</evidence>
<feature type="transmembrane region" description="Helical" evidence="6">
    <location>
        <begin position="6"/>
        <end position="30"/>
    </location>
</feature>
<organism evidence="8 9">
    <name type="scientific">Viridothelium virens</name>
    <name type="common">Speckled blister lichen</name>
    <name type="synonym">Trypethelium virens</name>
    <dbReference type="NCBI Taxonomy" id="1048519"/>
    <lineage>
        <taxon>Eukaryota</taxon>
        <taxon>Fungi</taxon>
        <taxon>Dikarya</taxon>
        <taxon>Ascomycota</taxon>
        <taxon>Pezizomycotina</taxon>
        <taxon>Dothideomycetes</taxon>
        <taxon>Dothideomycetes incertae sedis</taxon>
        <taxon>Trypetheliales</taxon>
        <taxon>Trypetheliaceae</taxon>
        <taxon>Viridothelium</taxon>
    </lineage>
</organism>
<feature type="transmembrane region" description="Helical" evidence="6">
    <location>
        <begin position="168"/>
        <end position="189"/>
    </location>
</feature>
<keyword evidence="9" id="KW-1185">Reference proteome</keyword>
<evidence type="ECO:0000256" key="6">
    <source>
        <dbReference type="SAM" id="Phobius"/>
    </source>
</evidence>
<keyword evidence="2 6" id="KW-0812">Transmembrane</keyword>
<name>A0A6A6HKS9_VIRVR</name>
<feature type="transmembrane region" description="Helical" evidence="6">
    <location>
        <begin position="119"/>
        <end position="137"/>
    </location>
</feature>
<evidence type="ECO:0000256" key="1">
    <source>
        <dbReference type="ARBA" id="ARBA00004141"/>
    </source>
</evidence>
<proteinExistence type="inferred from homology"/>
<evidence type="ECO:0000259" key="7">
    <source>
        <dbReference type="Pfam" id="PF20684"/>
    </source>
</evidence>
<feature type="transmembrane region" description="Helical" evidence="6">
    <location>
        <begin position="42"/>
        <end position="64"/>
    </location>
</feature>
<evidence type="ECO:0000256" key="4">
    <source>
        <dbReference type="ARBA" id="ARBA00023136"/>
    </source>
</evidence>
<comment type="subcellular location">
    <subcellularLocation>
        <location evidence="1">Membrane</location>
        <topology evidence="1">Multi-pass membrane protein</topology>
    </subcellularLocation>
</comment>
<comment type="similarity">
    <text evidence="5">Belongs to the SAT4 family.</text>
</comment>
<dbReference type="AlphaFoldDB" id="A0A6A6HKS9"/>
<dbReference type="Pfam" id="PF20684">
    <property type="entry name" value="Fung_rhodopsin"/>
    <property type="match status" value="1"/>
</dbReference>
<evidence type="ECO:0000313" key="9">
    <source>
        <dbReference type="Proteomes" id="UP000800092"/>
    </source>
</evidence>
<feature type="domain" description="Rhodopsin" evidence="7">
    <location>
        <begin position="24"/>
        <end position="227"/>
    </location>
</feature>
<evidence type="ECO:0000256" key="5">
    <source>
        <dbReference type="ARBA" id="ARBA00038359"/>
    </source>
</evidence>
<dbReference type="InterPro" id="IPR052337">
    <property type="entry name" value="SAT4-like"/>
</dbReference>
<dbReference type="PANTHER" id="PTHR33048:SF134">
    <property type="entry name" value="INTEGRAL MEMBRANE PROTEIN"/>
    <property type="match status" value="1"/>
</dbReference>
<protein>
    <recommendedName>
        <fullName evidence="7">Rhodopsin domain-containing protein</fullName>
    </recommendedName>
</protein>
<keyword evidence="4 6" id="KW-0472">Membrane</keyword>